<evidence type="ECO:0000256" key="22">
    <source>
        <dbReference type="ARBA" id="ARBA00022843"/>
    </source>
</evidence>
<keyword evidence="8" id="KW-0488">Methylation</keyword>
<comment type="similarity">
    <text evidence="5 30">Belongs to the RNA polymerase beta' chain family.</text>
</comment>
<keyword evidence="13 30" id="KW-0548">Nucleotidyltransferase</keyword>
<dbReference type="FunFam" id="1.10.132.30:FF:000001">
    <property type="entry name" value="DNA-directed RNA polymerase subunit"/>
    <property type="match status" value="1"/>
</dbReference>
<dbReference type="Gene3D" id="3.30.1490.180">
    <property type="entry name" value="RNA polymerase ii"/>
    <property type="match status" value="1"/>
</dbReference>
<evidence type="ECO:0000256" key="17">
    <source>
        <dbReference type="ARBA" id="ARBA00022777"/>
    </source>
</evidence>
<gene>
    <name evidence="34" type="primary">ama-1</name>
    <name evidence="34" type="ORF">Tcan_18140</name>
</gene>
<dbReference type="FunFam" id="3.30.1360.140:FF:000001">
    <property type="entry name" value="DNA-directed RNA polymerase subunit"/>
    <property type="match status" value="1"/>
</dbReference>
<dbReference type="Gene3D" id="1.10.510.10">
    <property type="entry name" value="Transferase(Phosphotransferase) domain 1"/>
    <property type="match status" value="1"/>
</dbReference>
<keyword evidence="32" id="KW-0472">Membrane</keyword>
<comment type="subcellular location">
    <subcellularLocation>
        <location evidence="3">Chromosome</location>
    </subcellularLocation>
    <subcellularLocation>
        <location evidence="4">Cytoplasm</location>
    </subcellularLocation>
    <subcellularLocation>
        <location evidence="2">Nucleus</location>
    </subcellularLocation>
</comment>
<comment type="caution">
    <text evidence="34">The sequence shown here is derived from an EMBL/GenBank/DDBJ whole genome shotgun (WGS) entry which is preliminary data.</text>
</comment>
<dbReference type="Pfam" id="PF07714">
    <property type="entry name" value="PK_Tyr_Ser-Thr"/>
    <property type="match status" value="1"/>
</dbReference>
<dbReference type="InterPro" id="IPR001245">
    <property type="entry name" value="Ser-Thr/Tyr_kinase_cat_dom"/>
</dbReference>
<evidence type="ECO:0000313" key="34">
    <source>
        <dbReference type="EMBL" id="KHN81678.1"/>
    </source>
</evidence>
<dbReference type="FunFam" id="2.40.40.20:FF:000019">
    <property type="entry name" value="DNA-directed RNA polymerase II subunit RPB1"/>
    <property type="match status" value="1"/>
</dbReference>
<evidence type="ECO:0000256" key="29">
    <source>
        <dbReference type="ARBA" id="ARBA00064942"/>
    </source>
</evidence>
<keyword evidence="6" id="KW-0158">Chromosome</keyword>
<keyword evidence="19" id="KW-0862">Zinc</keyword>
<dbReference type="InterPro" id="IPR044893">
    <property type="entry name" value="RNA_pol_Rpb1_clamp_domain"/>
</dbReference>
<dbReference type="InterPro" id="IPR007075">
    <property type="entry name" value="RNA_pol_Rpb1_6"/>
</dbReference>
<accession>A0A0B2VJE0</accession>
<dbReference type="SMART" id="SM00219">
    <property type="entry name" value="TyrKc"/>
    <property type="match status" value="1"/>
</dbReference>
<evidence type="ECO:0000256" key="10">
    <source>
        <dbReference type="ARBA" id="ARBA00022499"/>
    </source>
</evidence>
<sequence length="2629" mass="291934">MALIGLDFRAPLRTVKRVQFGILSPDEVKRMSVGEIEFSEIYENGKPKMGGLMDPRQGVVDRRGRCMTCAGNMADCPGHFAHLELAKPVFHIGFITKTLKVLRCVCFYCSRLLIDKDSPRVKEILKKTVGNPRRRLALIYDLCKSKSVCEGGDELQNVGGEDGEEGEKEVKAGGCGRYQPSYRRTGIEINAEWKRHVNEDTQVLRCVCFYCSRLLIDKDSPRVKEILKKTVGNPRRRLALIYDLCKSKSVCEGGDELQNVGGEDGEEGEKEVKAGGCGRYQPSYRRTGIEINAEWKRHVNEDTQERKIVLTAERALEILKGISDADCLVLGMDPRFSRPDWMVAQVLPVPPLAVRPCVVTFGSARNQDDLTHKLSDIVKTNNQLRRNEANGAAAHVIAEDVKLLQYHVATLVDNCIPGLPTATQKGGRPLKSIKQRLKGKEGRIRGNLMGKRVDFSARTVITPDPNLPIDTVGVPRTIAQNMTFPEIVTPFNVDKLQELVDRGDSQYPGAKYIIRENGARVDLRYHPRAADLLLQPGYRVERHMKDGDIIVFNRQPTLHKMSMMGHRVKILPWSTFRMNLSVTTPYNADFDGDEMNLHLPQSLETKAEISEIAMVPRQLITPQANKPVMGIVQDTLTAVRMMTKRDVFIELPRMMDLLMQMPNWDGKIPQPAILKPKPLWTGKQVFTLIIPGNVNVLRTHSTHPDDEDSGPYKWISPGDTKVIIEHGELLAGIICSKTIGRSAGNLLHVVTLELGWEVAAHFYSHIQTTVNAWLLAEGHTIGIGDTIADQATYKDIQETIRKAKYDVVEVIEKAHNDELEPTPGNTLRQTFENMVNRILNDARDRTGGSAQRSLSEFNNFKAMVVAGSKGSKINISQVIACVGQQNVEGKRIPFGFRHRTLPHFIKDDYGPESKGFVENSYLAGLTPSEFFFHAMGGREGLIDTAVKTAETGYIQRRLIKAMESVMVNYDGTVRNSIAQMVQLRYGEDGLDGMWVENQSMPSMKPTNALFEKEFKLDLSDEKALRKMYTENVIRDLQGSAEALKEVESEWVQLEEDRRLLRKIFPKGDAKIVLPCNLQRLIWNAQKIFRVETRRPTDLNPLHVIEGVRELSTKLIIVGGEDRISKQAQYNATLLMNILLRSTLCSKRMAEKHKLNMEAFEWLIGEIESRFKQAIVQPGEMVGAIAAQSLGEPATQMTLNTFHYAGVSAKNVTLGVPRLKEIINVSKKPKTPSLTVFLTGTAAKDAEKAKDVLCKLEHTTLRKVTANTAIYYDPDPKNTVIEEDEEWVNIFYEMPDFDPSRASPWLLRIELDRKRMTDKKLTMEAIADKIHQGFGDDLNVIYTDDNAEKLIFRLRITNQDGDKGGDEEQVDKMEDDVFLRCIESNMLSDLTLQGIESITKVYMHKPTTDDKKRVVITPDGGFKAIPEWLLETDGTALAKVLSEQNVDSVRTTSNDICEIFEVLGIEAVRKAIEREMNHVISFDGSYVNYRHLALLCDVMTAKGHLMAITRHGINRQEVGALMRCSFEETVDILMEAAAHAEQDPVKGVSENIMLGQLARAGTGCFDLVLDADKCKLGMEIQAGSGLLAGGGMYFAGGVSPTSSSMSPAQTPWNAATTPAYGAAWSPAVGSGMTPGVAGFSPSGHSEGGFSPYGSGGWSPGSPGGSLGAMSPSGAYSPASDYGSGLDALKSPSYSPTSPASPYGATSPAYGVMSPRYSPTSPSYSPTSPSYSPTSPSYSPTSPSYSPTSPSYSPTSPSYSPTSPSYSPTSPSYSPTSPSYSPTSPGYSPSSPRYSPTSPTYSPTSPTYSPTSPTYSPTSPTYSPTSPSYSPASPGYSPTSPRYSPTSPTYSPTSPAYSPSSPQYSPSSPQYSPSSPQYTPSSPMGGDASPAYSPSSPQYSPSSPRYSPSSPQYSPSSPQYSPSSPGGAGTTYSPSSPQYSPSSPQYSPSSPQECPFDEKRRVARACRHIGAYKCMKERDLGIGVRVDKNIINLMSYVNRKESVGHCKNWQMIVLVVLSPSFPPKEFDKIIEFVFDATNSCTQIGGKTMTAFTYLNDNRRELVWMNSRKQFNDYFRSPFFNYTAQVQEVFPSEQLIASGILRLVDRMNALHAKPMLGKYILVISAYELYLATKGSEDLRIRLDMGGIRLKILEFSDYAEDSIDYDSDENYFEMIAEHEQISEVDTVNELFKSKLRSRLFPCEDHSAADDAIEVGDSTNNAYEITTYSDDNNYHYQTLVAQDNVDAHAEDDDDDSGAGFWKTAWPYAIAVVFILILVLVIMAIYFAKRSKLQQTNRKIGLLKRIAAAVNEYYEQEGNQWEVNERDLHIDYMQKLGSGAFSVVYKGKLRGIAPVCKRNPSVVLQHKYRDCTVAVKMLPPFADIAARSDFIQEINLMKSLVYHPHLLCILGVADNADGNLCLVVEYCEKGDLLHYIRDNKQLIVEGNTDGLKFKNLLCFAWQISDGLYYLNSKDIIHRDIAARNVLVDGESTAKIGDFGLCRLTDDAVYRTRGGRLPVKWMAIESLKQYEFTPKTDVWSFGVLLFELFSVGDVPFPEVQPADMILHLEAGNRLSPPPHCSQEIAILMQSCWLEDPMARPSIEKIRGQLATVLDGSSEDYGYFRVHDSDYVNTDVT</sequence>
<dbReference type="InterPro" id="IPR007081">
    <property type="entry name" value="RNA_pol_Rpb1_5"/>
</dbReference>
<dbReference type="PRINTS" id="PR01217">
    <property type="entry name" value="PRICHEXTENSN"/>
</dbReference>
<keyword evidence="10" id="KW-1017">Isopeptide bond</keyword>
<evidence type="ECO:0000256" key="32">
    <source>
        <dbReference type="SAM" id="Phobius"/>
    </source>
</evidence>
<dbReference type="PANTHER" id="PTHR19376:SF37">
    <property type="entry name" value="DNA-DIRECTED RNA POLYMERASE II SUBUNIT RPB1"/>
    <property type="match status" value="1"/>
</dbReference>
<evidence type="ECO:0000256" key="14">
    <source>
        <dbReference type="ARBA" id="ARBA00022723"/>
    </source>
</evidence>
<reference evidence="34 35" key="1">
    <citation type="submission" date="2014-11" db="EMBL/GenBank/DDBJ databases">
        <title>Genetic blueprint of the zoonotic pathogen Toxocara canis.</title>
        <authorList>
            <person name="Zhu X.-Q."/>
            <person name="Korhonen P.K."/>
            <person name="Cai H."/>
            <person name="Young N.D."/>
            <person name="Nejsum P."/>
            <person name="von Samson-Himmelstjerna G."/>
            <person name="Boag P.R."/>
            <person name="Tan P."/>
            <person name="Li Q."/>
            <person name="Min J."/>
            <person name="Yang Y."/>
            <person name="Wang X."/>
            <person name="Fang X."/>
            <person name="Hall R.S."/>
            <person name="Hofmann A."/>
            <person name="Sternberg P.W."/>
            <person name="Jex A.R."/>
            <person name="Gasser R.B."/>
        </authorList>
    </citation>
    <scope>NUCLEOTIDE SEQUENCE [LARGE SCALE GENOMIC DNA]</scope>
    <source>
        <strain evidence="34">PN_DK_2014</strain>
    </source>
</reference>
<evidence type="ECO:0000256" key="5">
    <source>
        <dbReference type="ARBA" id="ARBA00006460"/>
    </source>
</evidence>
<evidence type="ECO:0000256" key="18">
    <source>
        <dbReference type="ARBA" id="ARBA00022801"/>
    </source>
</evidence>
<dbReference type="GO" id="GO:0005665">
    <property type="term" value="C:RNA polymerase II, core complex"/>
    <property type="evidence" value="ECO:0007669"/>
    <property type="project" value="TreeGrafter"/>
</dbReference>
<evidence type="ECO:0000256" key="21">
    <source>
        <dbReference type="ARBA" id="ARBA00022842"/>
    </source>
</evidence>
<dbReference type="SMART" id="SM00663">
    <property type="entry name" value="RPOLA_N"/>
    <property type="match status" value="1"/>
</dbReference>
<evidence type="ECO:0000256" key="3">
    <source>
        <dbReference type="ARBA" id="ARBA00004286"/>
    </source>
</evidence>
<evidence type="ECO:0000256" key="25">
    <source>
        <dbReference type="ARBA" id="ARBA00023137"/>
    </source>
</evidence>
<evidence type="ECO:0000256" key="28">
    <source>
        <dbReference type="ARBA" id="ARBA00048552"/>
    </source>
</evidence>
<evidence type="ECO:0000256" key="13">
    <source>
        <dbReference type="ARBA" id="ARBA00022695"/>
    </source>
</evidence>
<keyword evidence="14" id="KW-0479">Metal-binding</keyword>
<keyword evidence="32" id="KW-1133">Transmembrane helix</keyword>
<dbReference type="Pfam" id="PF04997">
    <property type="entry name" value="RNA_pol_Rpb1_1"/>
    <property type="match status" value="1"/>
</dbReference>
<dbReference type="Pfam" id="PF04992">
    <property type="entry name" value="RNA_pol_Rpb1_6"/>
    <property type="match status" value="1"/>
</dbReference>
<dbReference type="Pfam" id="PF04983">
    <property type="entry name" value="RNA_pol_Rpb1_3"/>
    <property type="match status" value="1"/>
</dbReference>
<dbReference type="Proteomes" id="UP000031036">
    <property type="component" value="Unassembled WGS sequence"/>
</dbReference>
<evidence type="ECO:0000256" key="24">
    <source>
        <dbReference type="ARBA" id="ARBA00023125"/>
    </source>
</evidence>
<dbReference type="Gene3D" id="3.30.1360.140">
    <property type="match status" value="1"/>
</dbReference>
<evidence type="ECO:0000256" key="16">
    <source>
        <dbReference type="ARBA" id="ARBA00022741"/>
    </source>
</evidence>
<dbReference type="InterPro" id="IPR000719">
    <property type="entry name" value="Prot_kinase_dom"/>
</dbReference>
<keyword evidence="22" id="KW-0832">Ubl conjugation</keyword>
<keyword evidence="24" id="KW-0238">DNA-binding</keyword>
<dbReference type="GO" id="GO:0003899">
    <property type="term" value="F:DNA-directed RNA polymerase activity"/>
    <property type="evidence" value="ECO:0007669"/>
    <property type="project" value="UniProtKB-EC"/>
</dbReference>
<organism evidence="34 35">
    <name type="scientific">Toxocara canis</name>
    <name type="common">Canine roundworm</name>
    <dbReference type="NCBI Taxonomy" id="6265"/>
    <lineage>
        <taxon>Eukaryota</taxon>
        <taxon>Metazoa</taxon>
        <taxon>Ecdysozoa</taxon>
        <taxon>Nematoda</taxon>
        <taxon>Chromadorea</taxon>
        <taxon>Rhabditida</taxon>
        <taxon>Spirurina</taxon>
        <taxon>Ascaridomorpha</taxon>
        <taxon>Ascaridoidea</taxon>
        <taxon>Toxocaridae</taxon>
        <taxon>Toxocara</taxon>
    </lineage>
</organism>
<dbReference type="OrthoDB" id="270392at2759"/>
<dbReference type="PROSITE" id="PS00115">
    <property type="entry name" value="RNA_POL_II_REPEAT"/>
    <property type="match status" value="13"/>
</dbReference>
<evidence type="ECO:0000256" key="1">
    <source>
        <dbReference type="ARBA" id="ARBA00001946"/>
    </source>
</evidence>
<keyword evidence="18" id="KW-0378">Hydrolase</keyword>
<keyword evidence="32" id="KW-0812">Transmembrane</keyword>
<evidence type="ECO:0000256" key="19">
    <source>
        <dbReference type="ARBA" id="ARBA00022833"/>
    </source>
</evidence>
<protein>
    <recommendedName>
        <fullName evidence="30">DNA-directed RNA polymerase subunit</fullName>
        <ecNumber evidence="30">2.7.7.6</ecNumber>
    </recommendedName>
</protein>
<dbReference type="SUPFAM" id="SSF64484">
    <property type="entry name" value="beta and beta-prime subunits of DNA dependent RNA-polymerase"/>
    <property type="match status" value="2"/>
</dbReference>
<evidence type="ECO:0000256" key="27">
    <source>
        <dbReference type="ARBA" id="ARBA00023242"/>
    </source>
</evidence>
<evidence type="ECO:0000313" key="35">
    <source>
        <dbReference type="Proteomes" id="UP000031036"/>
    </source>
</evidence>
<dbReference type="EC" id="2.7.7.6" evidence="30"/>
<dbReference type="GO" id="GO:0005524">
    <property type="term" value="F:ATP binding"/>
    <property type="evidence" value="ECO:0007669"/>
    <property type="project" value="UniProtKB-KW"/>
</dbReference>
<evidence type="ECO:0000256" key="6">
    <source>
        <dbReference type="ARBA" id="ARBA00022454"/>
    </source>
</evidence>
<dbReference type="EMBL" id="JPKZ01001477">
    <property type="protein sequence ID" value="KHN81678.1"/>
    <property type="molecule type" value="Genomic_DNA"/>
</dbReference>
<dbReference type="InterPro" id="IPR007066">
    <property type="entry name" value="RNA_pol_Rpb1_3"/>
</dbReference>
<keyword evidence="17" id="KW-0418">Kinase</keyword>
<dbReference type="InterPro" id="IPR000684">
    <property type="entry name" value="RNA_pol_II_repeat_euk"/>
</dbReference>
<feature type="domain" description="Protein kinase" evidence="33">
    <location>
        <begin position="2324"/>
        <end position="2616"/>
    </location>
</feature>
<comment type="cofactor">
    <cofactor evidence="1">
        <name>Mg(2+)</name>
        <dbReference type="ChEBI" id="CHEBI:18420"/>
    </cofactor>
</comment>
<keyword evidence="16" id="KW-0547">Nucleotide-binding</keyword>
<feature type="compositionally biased region" description="Low complexity" evidence="31">
    <location>
        <begin position="1714"/>
        <end position="1923"/>
    </location>
</feature>
<keyword evidence="12 30" id="KW-0808">Transferase</keyword>
<keyword evidence="7 30" id="KW-0240">DNA-directed RNA polymerase</keyword>
<comment type="catalytic activity">
    <reaction evidence="28 30">
        <text>RNA(n) + a ribonucleoside 5'-triphosphate = RNA(n+1) + diphosphate</text>
        <dbReference type="Rhea" id="RHEA:21248"/>
        <dbReference type="Rhea" id="RHEA-COMP:14527"/>
        <dbReference type="Rhea" id="RHEA-COMP:17342"/>
        <dbReference type="ChEBI" id="CHEBI:33019"/>
        <dbReference type="ChEBI" id="CHEBI:61557"/>
        <dbReference type="ChEBI" id="CHEBI:140395"/>
        <dbReference type="EC" id="2.7.7.6"/>
    </reaction>
</comment>
<keyword evidence="9" id="KW-0963">Cytoplasm</keyword>
<dbReference type="InterPro" id="IPR045867">
    <property type="entry name" value="DNA-dir_RpoC_beta_prime"/>
</dbReference>
<name>A0A0B2VJE0_TOXCA</name>
<keyword evidence="15" id="KW-0677">Repeat</keyword>
<dbReference type="Pfam" id="PF05001">
    <property type="entry name" value="RNA_pol_Rpb1_R"/>
    <property type="match status" value="10"/>
</dbReference>
<dbReference type="GO" id="GO:0003677">
    <property type="term" value="F:DNA binding"/>
    <property type="evidence" value="ECO:0007669"/>
    <property type="project" value="UniProtKB-KW"/>
</dbReference>
<dbReference type="Pfam" id="PF04998">
    <property type="entry name" value="RNA_pol_Rpb1_5"/>
    <property type="match status" value="1"/>
</dbReference>
<dbReference type="FunFam" id="1.10.510.10:FF:000554">
    <property type="entry name" value="Predicted protein"/>
    <property type="match status" value="1"/>
</dbReference>
<dbReference type="InterPro" id="IPR007080">
    <property type="entry name" value="RNA_pol_Rpb1_1"/>
</dbReference>
<evidence type="ECO:0000256" key="9">
    <source>
        <dbReference type="ARBA" id="ARBA00022490"/>
    </source>
</evidence>
<dbReference type="FunFam" id="4.10.860.120:FF:000002">
    <property type="entry name" value="DNA-directed RNA polymerase subunit"/>
    <property type="match status" value="1"/>
</dbReference>
<evidence type="ECO:0000256" key="2">
    <source>
        <dbReference type="ARBA" id="ARBA00004123"/>
    </source>
</evidence>
<dbReference type="GO" id="GO:0005737">
    <property type="term" value="C:cytoplasm"/>
    <property type="evidence" value="ECO:0007669"/>
    <property type="project" value="UniProtKB-SubCell"/>
</dbReference>
<dbReference type="InterPro" id="IPR011009">
    <property type="entry name" value="Kinase-like_dom_sf"/>
</dbReference>
<dbReference type="Gene3D" id="2.40.40.20">
    <property type="match status" value="1"/>
</dbReference>
<dbReference type="InterPro" id="IPR007083">
    <property type="entry name" value="RNA_pol_Rpb1_4"/>
</dbReference>
<dbReference type="GO" id="GO:0046872">
    <property type="term" value="F:metal ion binding"/>
    <property type="evidence" value="ECO:0007669"/>
    <property type="project" value="UniProtKB-KW"/>
</dbReference>
<dbReference type="PRINTS" id="PR00109">
    <property type="entry name" value="TYRKINASE"/>
</dbReference>
<evidence type="ECO:0000256" key="31">
    <source>
        <dbReference type="SAM" id="MobiDB-lite"/>
    </source>
</evidence>
<dbReference type="InterPro" id="IPR042102">
    <property type="entry name" value="RNA_pol_Rpb1_3_sf"/>
</dbReference>
<dbReference type="SUPFAM" id="SSF56112">
    <property type="entry name" value="Protein kinase-like (PK-like)"/>
    <property type="match status" value="1"/>
</dbReference>
<evidence type="ECO:0000256" key="26">
    <source>
        <dbReference type="ARBA" id="ARBA00023163"/>
    </source>
</evidence>
<evidence type="ECO:0000256" key="12">
    <source>
        <dbReference type="ARBA" id="ARBA00022679"/>
    </source>
</evidence>
<dbReference type="PROSITE" id="PS00109">
    <property type="entry name" value="PROTEIN_KINASE_TYR"/>
    <property type="match status" value="1"/>
</dbReference>
<comment type="subunit">
    <text evidence="29">Component of the RNA polymerase II (Pol II) complex consisting of 12 subunits. Interacts with sig-7.</text>
</comment>
<dbReference type="InterPro" id="IPR038120">
    <property type="entry name" value="Rpb1_funnel_sf"/>
</dbReference>
<dbReference type="Gene3D" id="6.10.250.2940">
    <property type="match status" value="1"/>
</dbReference>
<dbReference type="GO" id="GO:0005694">
    <property type="term" value="C:chromosome"/>
    <property type="evidence" value="ECO:0007669"/>
    <property type="project" value="UniProtKB-SubCell"/>
</dbReference>
<evidence type="ECO:0000256" key="23">
    <source>
        <dbReference type="ARBA" id="ARBA00022990"/>
    </source>
</evidence>
<evidence type="ECO:0000256" key="7">
    <source>
        <dbReference type="ARBA" id="ARBA00022478"/>
    </source>
</evidence>
<dbReference type="Pfam" id="PF00623">
    <property type="entry name" value="RNA_pol_Rpb1_2"/>
    <property type="match status" value="1"/>
</dbReference>
<keyword evidence="21" id="KW-0460">Magnesium</keyword>
<keyword evidence="11" id="KW-0597">Phosphoprotein</keyword>
<keyword evidence="25" id="KW-0829">Tyrosine-protein kinase</keyword>
<dbReference type="Gene3D" id="1.10.274.100">
    <property type="entry name" value="RNA polymerase Rpb1, domain 3"/>
    <property type="match status" value="1"/>
</dbReference>
<keyword evidence="35" id="KW-1185">Reference proteome</keyword>
<dbReference type="Pfam" id="PF05000">
    <property type="entry name" value="RNA_pol_Rpb1_4"/>
    <property type="match status" value="1"/>
</dbReference>
<dbReference type="Gene3D" id="1.10.132.30">
    <property type="match status" value="1"/>
</dbReference>
<dbReference type="InterPro" id="IPR006592">
    <property type="entry name" value="RNA_pol_N"/>
</dbReference>
<evidence type="ECO:0000256" key="15">
    <source>
        <dbReference type="ARBA" id="ARBA00022737"/>
    </source>
</evidence>
<dbReference type="PROSITE" id="PS50011">
    <property type="entry name" value="PROTEIN_KINASE_DOM"/>
    <property type="match status" value="1"/>
</dbReference>
<dbReference type="FunFam" id="4.10.860.120:FF:000005">
    <property type="entry name" value="DNA-directed RNA polymerase subunit"/>
    <property type="match status" value="1"/>
</dbReference>
<evidence type="ECO:0000256" key="8">
    <source>
        <dbReference type="ARBA" id="ARBA00022481"/>
    </source>
</evidence>
<dbReference type="FunFam" id="1.10.274.100:FF:000001">
    <property type="entry name" value="DNA-directed RNA polymerase subunit"/>
    <property type="match status" value="1"/>
</dbReference>
<dbReference type="InterPro" id="IPR000722">
    <property type="entry name" value="RNA_pol_asu"/>
</dbReference>
<dbReference type="InterPro" id="IPR038593">
    <property type="entry name" value="RNA_pol_Rpb1_7_sf"/>
</dbReference>
<feature type="transmembrane region" description="Helical" evidence="32">
    <location>
        <begin position="2259"/>
        <end position="2282"/>
    </location>
</feature>
<dbReference type="Gene3D" id="4.10.860.120">
    <property type="entry name" value="RNA polymerase II, clamp domain"/>
    <property type="match status" value="2"/>
</dbReference>
<proteinExistence type="inferred from homology"/>
<feature type="compositionally biased region" description="Low complexity" evidence="31">
    <location>
        <begin position="1930"/>
        <end position="1950"/>
    </location>
</feature>
<dbReference type="Gene3D" id="1.10.150.390">
    <property type="match status" value="1"/>
</dbReference>
<evidence type="ECO:0000256" key="4">
    <source>
        <dbReference type="ARBA" id="ARBA00004496"/>
    </source>
</evidence>
<dbReference type="GO" id="GO:0016787">
    <property type="term" value="F:hydrolase activity"/>
    <property type="evidence" value="ECO:0007669"/>
    <property type="project" value="UniProtKB-KW"/>
</dbReference>
<dbReference type="CDD" id="cd02584">
    <property type="entry name" value="RNAP_II_Rpb1_C"/>
    <property type="match status" value="1"/>
</dbReference>
<evidence type="ECO:0000256" key="11">
    <source>
        <dbReference type="ARBA" id="ARBA00022553"/>
    </source>
</evidence>
<dbReference type="CDD" id="cd00192">
    <property type="entry name" value="PTKc"/>
    <property type="match status" value="1"/>
</dbReference>
<dbReference type="GO" id="GO:0004713">
    <property type="term" value="F:protein tyrosine kinase activity"/>
    <property type="evidence" value="ECO:0007669"/>
    <property type="project" value="UniProtKB-KW"/>
</dbReference>
<dbReference type="Gene3D" id="6.20.50.80">
    <property type="match status" value="1"/>
</dbReference>
<comment type="function">
    <text evidence="30">DNA-dependent RNA polymerase catalyzes the transcription of DNA into RNA using the four ribonucleoside triphosphates as substrates.</text>
</comment>
<dbReference type="Gene3D" id="3.30.200.20">
    <property type="entry name" value="Phosphorylase Kinase, domain 1"/>
    <property type="match status" value="1"/>
</dbReference>
<keyword evidence="20" id="KW-0067">ATP-binding</keyword>
<dbReference type="FunFam" id="3.30.1490.180:FF:000001">
    <property type="entry name" value="DNA-directed RNA polymerase subunit"/>
    <property type="match status" value="1"/>
</dbReference>
<keyword evidence="27" id="KW-0539">Nucleus</keyword>
<keyword evidence="26 30" id="KW-0804">Transcription</keyword>
<dbReference type="CDD" id="cd02733">
    <property type="entry name" value="RNAP_II_RPB1_N"/>
    <property type="match status" value="1"/>
</dbReference>
<dbReference type="OMA" id="SAWHDEE"/>
<dbReference type="FunFam" id="1.10.150.390:FF:000001">
    <property type="entry name" value="DNA-directed RNA polymerase subunit"/>
    <property type="match status" value="1"/>
</dbReference>
<dbReference type="Pfam" id="PF04990">
    <property type="entry name" value="RNA_pol_Rpb1_7"/>
    <property type="match status" value="1"/>
</dbReference>
<keyword evidence="23" id="KW-0007">Acetylation</keyword>
<dbReference type="GO" id="GO:0006366">
    <property type="term" value="P:transcription by RNA polymerase II"/>
    <property type="evidence" value="ECO:0007669"/>
    <property type="project" value="InterPro"/>
</dbReference>
<dbReference type="STRING" id="6265.A0A0B2VJE0"/>
<feature type="region of interest" description="Disordered" evidence="31">
    <location>
        <begin position="1714"/>
        <end position="1953"/>
    </location>
</feature>
<dbReference type="InterPro" id="IPR008266">
    <property type="entry name" value="Tyr_kinase_AS"/>
</dbReference>
<dbReference type="InterPro" id="IPR007073">
    <property type="entry name" value="RNA_pol_Rpb1_7"/>
</dbReference>
<evidence type="ECO:0000256" key="30">
    <source>
        <dbReference type="RuleBase" id="RU004279"/>
    </source>
</evidence>
<evidence type="ECO:0000259" key="33">
    <source>
        <dbReference type="PROSITE" id="PS50011"/>
    </source>
</evidence>
<dbReference type="InterPro" id="IPR020635">
    <property type="entry name" value="Tyr_kinase_cat_dom"/>
</dbReference>
<evidence type="ECO:0000256" key="20">
    <source>
        <dbReference type="ARBA" id="ARBA00022840"/>
    </source>
</evidence>
<dbReference type="PANTHER" id="PTHR19376">
    <property type="entry name" value="DNA-DIRECTED RNA POLYMERASE"/>
    <property type="match status" value="1"/>
</dbReference>